<dbReference type="AlphaFoldDB" id="A0A177EAM5"/>
<dbReference type="EMBL" id="LTDL01000042">
    <property type="protein sequence ID" value="OAG28993.1"/>
    <property type="molecule type" value="Genomic_DNA"/>
</dbReference>
<dbReference type="RefSeq" id="XP_067543738.1">
    <property type="nucleotide sequence ID" value="XM_067688550.1"/>
</dbReference>
<dbReference type="VEuPathDB" id="MicrosporidiaDB:NEDG_01132"/>
<evidence type="ECO:0000313" key="2">
    <source>
        <dbReference type="Proteomes" id="UP000185944"/>
    </source>
</evidence>
<protein>
    <submittedName>
        <fullName evidence="1">Uncharacterized protein</fullName>
    </submittedName>
</protein>
<gene>
    <name evidence="1" type="ORF">NEDG_01132</name>
</gene>
<proteinExistence type="predicted"/>
<dbReference type="Proteomes" id="UP000185944">
    <property type="component" value="Unassembled WGS sequence"/>
</dbReference>
<evidence type="ECO:0000313" key="1">
    <source>
        <dbReference type="EMBL" id="OAG28993.1"/>
    </source>
</evidence>
<keyword evidence="2" id="KW-1185">Reference proteome</keyword>
<name>A0A177EAM5_9MICR</name>
<reference evidence="1 2" key="1">
    <citation type="submission" date="2016-02" db="EMBL/GenBank/DDBJ databases">
        <title>Discovery of a natural microsporidian pathogen with a broad tissue tropism in Caenorhabditis elegans.</title>
        <authorList>
            <person name="Luallen R.J."/>
            <person name="Reinke A.W."/>
            <person name="Tong L."/>
            <person name="Botts M.R."/>
            <person name="Felix M.-A."/>
            <person name="Troemel E.R."/>
        </authorList>
    </citation>
    <scope>NUCLEOTIDE SEQUENCE [LARGE SCALE GENOMIC DNA]</scope>
    <source>
        <strain evidence="1 2">JUm2807</strain>
    </source>
</reference>
<accession>A0A177EAM5</accession>
<comment type="caution">
    <text evidence="1">The sequence shown here is derived from an EMBL/GenBank/DDBJ whole genome shotgun (WGS) entry which is preliminary data.</text>
</comment>
<organism evidence="1 2">
    <name type="scientific">Nematocida displodere</name>
    <dbReference type="NCBI Taxonomy" id="1805483"/>
    <lineage>
        <taxon>Eukaryota</taxon>
        <taxon>Fungi</taxon>
        <taxon>Fungi incertae sedis</taxon>
        <taxon>Microsporidia</taxon>
        <taxon>Nematocida</taxon>
    </lineage>
</organism>
<dbReference type="GeneID" id="93647482"/>
<sequence length="579" mass="64997">MKCLWYRPTGKVVETLAKCTWPTVLRKAFLLLTATVLVAASLDSDKKGTEDSCLDSPYTKQTISFFEKAGSALTICAQQDCSRLAKSQVNKITIYLRNLTLESVPDQMTEGMAFTRLIFNNGAKSSQSTEVSNREVVKKVFKALGTLVTFKLTFFKFTEDTEPCSDVAADTAGLKKTTAEFLMEESGTRTGTSRILKAVTTHLYFRAVSDYSMDWVLPCLDLSECIFHLYIHEVPAIKSLLFLDHLNPKGVFALWVYNAKELKNLDCTLLKRQQVLNGLEVCKTPEDLFGSTETLRGIAGKSWRSLALDAKLWKGVAHQITNSFAVKELAITVSFTLDSDRFWGKVYRMQASVKTLKLRLINPNDSPKSKKTLKDLMEWIARCFVDVTALWFIDAHNQCPPEFLTYHHISIDPLLPNLKHLHYKLVGGKVLQLYRAGSTLWISPEAYSSWAQGGLNRSIAKICKKAIFSIYGTQCMSFRATAWFSPNPGCFVCQKTVSEFTQMIPMDRPRYIGIVYKKGHAACWTCLANLLREKQKAGGEPLCCLLCGDKIVHSGFNGVIRNSVNGISFFVLSWVDLEI</sequence>